<organism evidence="2 3">
    <name type="scientific">Chitinophaga qingshengii</name>
    <dbReference type="NCBI Taxonomy" id="1569794"/>
    <lineage>
        <taxon>Bacteria</taxon>
        <taxon>Pseudomonadati</taxon>
        <taxon>Bacteroidota</taxon>
        <taxon>Chitinophagia</taxon>
        <taxon>Chitinophagales</taxon>
        <taxon>Chitinophagaceae</taxon>
        <taxon>Chitinophaga</taxon>
    </lineage>
</organism>
<dbReference type="InterPro" id="IPR012336">
    <property type="entry name" value="Thioredoxin-like_fold"/>
</dbReference>
<feature type="domain" description="Thioredoxin-like fold" evidence="1">
    <location>
        <begin position="39"/>
        <end position="140"/>
    </location>
</feature>
<dbReference type="Pfam" id="PF13098">
    <property type="entry name" value="Thioredoxin_2"/>
    <property type="match status" value="1"/>
</dbReference>
<dbReference type="EMBL" id="JACVFC010000005">
    <property type="protein sequence ID" value="MBC9934078.1"/>
    <property type="molecule type" value="Genomic_DNA"/>
</dbReference>
<protein>
    <submittedName>
        <fullName evidence="2">Thioredoxin family protein</fullName>
    </submittedName>
</protein>
<evidence type="ECO:0000259" key="1">
    <source>
        <dbReference type="Pfam" id="PF13098"/>
    </source>
</evidence>
<sequence length="434" mass="51015">MQKKIAIAIFMVIQMNSIAQTNSIKFANSQSIEEAVKIAKKEKKYILLDFYATWCTLCKKMEKEVYTHHDVFTYINGNFITLKIQIDTSLKDNESIKSTYEMAAKLKKLYDIRILPTFIFLESNGTIIDKKEGYLNVQEMITQCKSIDDIKKNRQLTDKKISENELTEEELVKIAPKNLKIKDDSLSIKIAQQYKERITTKRILSQEFDPNFFTLINNFPILFKVNDTLTKYIYHHKIEIDSILKQPGVSNQIIEYITNSDIIFPLIKLSGEYTSKEPDWLTLKNKIEEYWDHNTASNIILNNKINWYKSNKYWHKYILYQTEKIDKNGIQPDIFESSQINNFVFDFILKKSNDKLILKKACSYMKEVVNNNPGIVEFLDTYANVLYKYGDRSKAIETEKQALKISMLQKRDSHIKLYKETLSKMEFNQAIWGN</sequence>
<evidence type="ECO:0000313" key="3">
    <source>
        <dbReference type="Proteomes" id="UP000659124"/>
    </source>
</evidence>
<gene>
    <name evidence="2" type="ORF">ICL07_27065</name>
</gene>
<dbReference type="Proteomes" id="UP000659124">
    <property type="component" value="Unassembled WGS sequence"/>
</dbReference>
<dbReference type="InterPro" id="IPR036249">
    <property type="entry name" value="Thioredoxin-like_sf"/>
</dbReference>
<dbReference type="RefSeq" id="WP_188091201.1">
    <property type="nucleotide sequence ID" value="NZ_JACVFC010000005.1"/>
</dbReference>
<dbReference type="SUPFAM" id="SSF52833">
    <property type="entry name" value="Thioredoxin-like"/>
    <property type="match status" value="1"/>
</dbReference>
<dbReference type="PANTHER" id="PTHR32234:SF0">
    <property type="entry name" value="THIOL:DISULFIDE INTERCHANGE PROTEIN DSBD"/>
    <property type="match status" value="1"/>
</dbReference>
<accession>A0ABR7TWT3</accession>
<dbReference type="PANTHER" id="PTHR32234">
    <property type="entry name" value="THIOL:DISULFIDE INTERCHANGE PROTEIN DSBD"/>
    <property type="match status" value="1"/>
</dbReference>
<name>A0ABR7TWT3_9BACT</name>
<comment type="caution">
    <text evidence="2">The sequence shown here is derived from an EMBL/GenBank/DDBJ whole genome shotgun (WGS) entry which is preliminary data.</text>
</comment>
<evidence type="ECO:0000313" key="2">
    <source>
        <dbReference type="EMBL" id="MBC9934078.1"/>
    </source>
</evidence>
<proteinExistence type="predicted"/>
<keyword evidence="3" id="KW-1185">Reference proteome</keyword>
<reference evidence="2 3" key="1">
    <citation type="submission" date="2020-09" db="EMBL/GenBank/DDBJ databases">
        <title>Genome sequences of type strains of Chitinophaga qingshengii and Chitinophaga varians.</title>
        <authorList>
            <person name="Kittiwongwattana C."/>
        </authorList>
    </citation>
    <scope>NUCLEOTIDE SEQUENCE [LARGE SCALE GENOMIC DNA]</scope>
    <source>
        <strain evidence="2 3">JCM 30026</strain>
    </source>
</reference>
<dbReference type="Gene3D" id="3.40.30.10">
    <property type="entry name" value="Glutaredoxin"/>
    <property type="match status" value="1"/>
</dbReference>